<dbReference type="InterPro" id="IPR050680">
    <property type="entry name" value="YpeA/RimI_acetyltransf"/>
</dbReference>
<dbReference type="KEGG" id="dalk:DSCA_47800"/>
<dbReference type="InterPro" id="IPR016181">
    <property type="entry name" value="Acyl_CoA_acyltransferase"/>
</dbReference>
<dbReference type="GO" id="GO:0016747">
    <property type="term" value="F:acyltransferase activity, transferring groups other than amino-acyl groups"/>
    <property type="evidence" value="ECO:0007669"/>
    <property type="project" value="InterPro"/>
</dbReference>
<evidence type="ECO:0000259" key="3">
    <source>
        <dbReference type="PROSITE" id="PS51186"/>
    </source>
</evidence>
<organism evidence="4 5">
    <name type="scientific">Desulfosarcina alkanivorans</name>
    <dbReference type="NCBI Taxonomy" id="571177"/>
    <lineage>
        <taxon>Bacteria</taxon>
        <taxon>Pseudomonadati</taxon>
        <taxon>Thermodesulfobacteriota</taxon>
        <taxon>Desulfobacteria</taxon>
        <taxon>Desulfobacterales</taxon>
        <taxon>Desulfosarcinaceae</taxon>
        <taxon>Desulfosarcina</taxon>
    </lineage>
</organism>
<dbReference type="SUPFAM" id="SSF55729">
    <property type="entry name" value="Acyl-CoA N-acyltransferases (Nat)"/>
    <property type="match status" value="1"/>
</dbReference>
<sequence>MDMRFSTLQRFYGIFGSLWRLALLAFLHHSPMAGEAHIDGVAVAPAYRGRGIGTAMITALAAWAAGQGLSMVSLEVVDTNPRAQTLYRHLGFRVVREQTVWPVGNLSGFRSSTVMIKPLA</sequence>
<dbReference type="Proteomes" id="UP000427906">
    <property type="component" value="Chromosome"/>
</dbReference>
<dbReference type="Pfam" id="PF00583">
    <property type="entry name" value="Acetyltransf_1"/>
    <property type="match status" value="1"/>
</dbReference>
<dbReference type="CDD" id="cd04301">
    <property type="entry name" value="NAT_SF"/>
    <property type="match status" value="1"/>
</dbReference>
<keyword evidence="5" id="KW-1185">Reference proteome</keyword>
<name>A0A5K7YR65_9BACT</name>
<proteinExistence type="predicted"/>
<evidence type="ECO:0000256" key="2">
    <source>
        <dbReference type="ARBA" id="ARBA00023315"/>
    </source>
</evidence>
<dbReference type="PANTHER" id="PTHR43420">
    <property type="entry name" value="ACETYLTRANSFERASE"/>
    <property type="match status" value="1"/>
</dbReference>
<accession>A0A5K7YR65</accession>
<evidence type="ECO:0000313" key="5">
    <source>
        <dbReference type="Proteomes" id="UP000427906"/>
    </source>
</evidence>
<keyword evidence="2" id="KW-0012">Acyltransferase</keyword>
<feature type="domain" description="N-acetyltransferase" evidence="3">
    <location>
        <begin position="1"/>
        <end position="120"/>
    </location>
</feature>
<dbReference type="InterPro" id="IPR000182">
    <property type="entry name" value="GNAT_dom"/>
</dbReference>
<dbReference type="Gene3D" id="3.40.630.30">
    <property type="match status" value="1"/>
</dbReference>
<protein>
    <recommendedName>
        <fullName evidence="3">N-acetyltransferase domain-containing protein</fullName>
    </recommendedName>
</protein>
<evidence type="ECO:0000313" key="4">
    <source>
        <dbReference type="EMBL" id="BBO70850.1"/>
    </source>
</evidence>
<dbReference type="PROSITE" id="PS51186">
    <property type="entry name" value="GNAT"/>
    <property type="match status" value="1"/>
</dbReference>
<evidence type="ECO:0000256" key="1">
    <source>
        <dbReference type="ARBA" id="ARBA00022679"/>
    </source>
</evidence>
<keyword evidence="1" id="KW-0808">Transferase</keyword>
<dbReference type="EMBL" id="AP021874">
    <property type="protein sequence ID" value="BBO70850.1"/>
    <property type="molecule type" value="Genomic_DNA"/>
</dbReference>
<gene>
    <name evidence="4" type="ORF">DSCA_47800</name>
</gene>
<dbReference type="AlphaFoldDB" id="A0A5K7YR65"/>
<reference evidence="4 5" key="1">
    <citation type="submission" date="2019-11" db="EMBL/GenBank/DDBJ databases">
        <title>Comparative genomics of hydrocarbon-degrading Desulfosarcina strains.</title>
        <authorList>
            <person name="Watanabe M."/>
            <person name="Kojima H."/>
            <person name="Fukui M."/>
        </authorList>
    </citation>
    <scope>NUCLEOTIDE SEQUENCE [LARGE SCALE GENOMIC DNA]</scope>
    <source>
        <strain evidence="4 5">PL12</strain>
    </source>
</reference>